<dbReference type="GO" id="GO:0007009">
    <property type="term" value="P:plasma membrane organization"/>
    <property type="evidence" value="ECO:0007669"/>
    <property type="project" value="InterPro"/>
</dbReference>
<dbReference type="GO" id="GO:0005543">
    <property type="term" value="F:phospholipid binding"/>
    <property type="evidence" value="ECO:0007669"/>
    <property type="project" value="TreeGrafter"/>
</dbReference>
<dbReference type="PANTHER" id="PTHR15708:SF4">
    <property type="entry name" value="FI21477P1-RELATED"/>
    <property type="match status" value="1"/>
</dbReference>
<reference evidence="4" key="1">
    <citation type="submission" date="2016-06" db="UniProtKB">
        <authorList>
            <consortium name="WormBaseParasite"/>
        </authorList>
    </citation>
    <scope>IDENTIFICATION</scope>
</reference>
<accession>A0A183B6N8</accession>
<dbReference type="GO" id="GO:0003779">
    <property type="term" value="F:actin binding"/>
    <property type="evidence" value="ECO:0007669"/>
    <property type="project" value="InterPro"/>
</dbReference>
<dbReference type="InterPro" id="IPR027267">
    <property type="entry name" value="AH/BAR_dom_sf"/>
</dbReference>
<dbReference type="PROSITE" id="PS51338">
    <property type="entry name" value="IMD"/>
    <property type="match status" value="1"/>
</dbReference>
<dbReference type="Proteomes" id="UP000272942">
    <property type="component" value="Unassembled WGS sequence"/>
</dbReference>
<dbReference type="AlphaFoldDB" id="A0A183B6N8"/>
<feature type="domain" description="IMD" evidence="1">
    <location>
        <begin position="1"/>
        <end position="94"/>
    </location>
</feature>
<dbReference type="GO" id="GO:0009898">
    <property type="term" value="C:cytoplasmic side of plasma membrane"/>
    <property type="evidence" value="ECO:0007669"/>
    <property type="project" value="TreeGrafter"/>
</dbReference>
<evidence type="ECO:0000313" key="3">
    <source>
        <dbReference type="Proteomes" id="UP000272942"/>
    </source>
</evidence>
<dbReference type="OrthoDB" id="10061327at2759"/>
<dbReference type="SUPFAM" id="SSF103657">
    <property type="entry name" value="BAR/IMD domain-like"/>
    <property type="match status" value="1"/>
</dbReference>
<proteinExistence type="predicted"/>
<evidence type="ECO:0000313" key="2">
    <source>
        <dbReference type="EMBL" id="VDP92145.1"/>
    </source>
</evidence>
<sequence>MRAAPVSFSFTSQLANLKNTLTLWEDVVSKTMKLSAALRTVIQCIAGFLEAFQKIADSAYGSNCGLRELGSCMTRFCLRERGLESRLRTFNRYV</sequence>
<dbReference type="PANTHER" id="PTHR15708">
    <property type="entry name" value="ACTIN BUNDLING/MISSING IN METASTASIS-RELATED"/>
    <property type="match status" value="1"/>
</dbReference>
<dbReference type="EMBL" id="UZAN01058815">
    <property type="protein sequence ID" value="VDP92145.1"/>
    <property type="molecule type" value="Genomic_DNA"/>
</dbReference>
<dbReference type="InterPro" id="IPR030127">
    <property type="entry name" value="MTSS1/MTSS2"/>
</dbReference>
<dbReference type="GO" id="GO:0015629">
    <property type="term" value="C:actin cytoskeleton"/>
    <property type="evidence" value="ECO:0007669"/>
    <property type="project" value="TreeGrafter"/>
</dbReference>
<organism evidence="4">
    <name type="scientific">Echinostoma caproni</name>
    <dbReference type="NCBI Taxonomy" id="27848"/>
    <lineage>
        <taxon>Eukaryota</taxon>
        <taxon>Metazoa</taxon>
        <taxon>Spiralia</taxon>
        <taxon>Lophotrochozoa</taxon>
        <taxon>Platyhelminthes</taxon>
        <taxon>Trematoda</taxon>
        <taxon>Digenea</taxon>
        <taxon>Plagiorchiida</taxon>
        <taxon>Echinostomata</taxon>
        <taxon>Echinostomatoidea</taxon>
        <taxon>Echinostomatidae</taxon>
        <taxon>Echinostoma</taxon>
    </lineage>
</organism>
<keyword evidence="3" id="KW-1185">Reference proteome</keyword>
<name>A0A183B6N8_9TREM</name>
<dbReference type="WBParaSite" id="ECPE_0001491301-mRNA-1">
    <property type="protein sequence ID" value="ECPE_0001491301-mRNA-1"/>
    <property type="gene ID" value="ECPE_0001491301"/>
</dbReference>
<reference evidence="2 3" key="2">
    <citation type="submission" date="2018-11" db="EMBL/GenBank/DDBJ databases">
        <authorList>
            <consortium name="Pathogen Informatics"/>
        </authorList>
    </citation>
    <scope>NUCLEOTIDE SEQUENCE [LARGE SCALE GENOMIC DNA]</scope>
    <source>
        <strain evidence="2 3">Egypt</strain>
    </source>
</reference>
<gene>
    <name evidence="2" type="ORF">ECPE_LOCUS14873</name>
</gene>
<evidence type="ECO:0000259" key="1">
    <source>
        <dbReference type="PROSITE" id="PS51338"/>
    </source>
</evidence>
<dbReference type="Pfam" id="PF08397">
    <property type="entry name" value="IMD"/>
    <property type="match status" value="1"/>
</dbReference>
<dbReference type="Gene3D" id="1.20.1270.60">
    <property type="entry name" value="Arfaptin homology (AH) domain/BAR domain"/>
    <property type="match status" value="1"/>
</dbReference>
<dbReference type="InterPro" id="IPR013606">
    <property type="entry name" value="I-BAR_dom"/>
</dbReference>
<evidence type="ECO:0000313" key="4">
    <source>
        <dbReference type="WBParaSite" id="ECPE_0001491301-mRNA-1"/>
    </source>
</evidence>
<dbReference type="GO" id="GO:0030031">
    <property type="term" value="P:cell projection assembly"/>
    <property type="evidence" value="ECO:0007669"/>
    <property type="project" value="TreeGrafter"/>
</dbReference>
<protein>
    <submittedName>
        <fullName evidence="4">IMD domain-containing protein</fullName>
    </submittedName>
</protein>